<sequence>MSWPTEMLKIIKSAISIINDNATLILVIITAVYAYFTYRMAKIMAKQVVADIQVSNVILGSNFIEGWFKERLEKQPEQIGKDSFFEFNLLFDVRNKSSGSGSIDKPILVLKFTNDGFECTVHPKTKSYSWHSVDGNPNVREQEVTDFGGTIFLRGGESQKIELEYILHDFDDEALKHVKENLSSLEYYLKFTDNLGENYLIKISDIRGEREVHRG</sequence>
<protein>
    <submittedName>
        <fullName evidence="2">Uncharacterized protein</fullName>
    </submittedName>
</protein>
<accession>A0A1G2T7Z9</accession>
<evidence type="ECO:0000256" key="1">
    <source>
        <dbReference type="SAM" id="Phobius"/>
    </source>
</evidence>
<comment type="caution">
    <text evidence="2">The sequence shown here is derived from an EMBL/GenBank/DDBJ whole genome shotgun (WGS) entry which is preliminary data.</text>
</comment>
<feature type="transmembrane region" description="Helical" evidence="1">
    <location>
        <begin position="14"/>
        <end position="36"/>
    </location>
</feature>
<dbReference type="EMBL" id="MHVL01000021">
    <property type="protein sequence ID" value="OHA93380.1"/>
    <property type="molecule type" value="Genomic_DNA"/>
</dbReference>
<keyword evidence="1" id="KW-0812">Transmembrane</keyword>
<keyword evidence="1" id="KW-0472">Membrane</keyword>
<dbReference type="AlphaFoldDB" id="A0A1G2T7Z9"/>
<reference evidence="2 3" key="1">
    <citation type="journal article" date="2016" name="Nat. Commun.">
        <title>Thousands of microbial genomes shed light on interconnected biogeochemical processes in an aquifer system.</title>
        <authorList>
            <person name="Anantharaman K."/>
            <person name="Brown C.T."/>
            <person name="Hug L.A."/>
            <person name="Sharon I."/>
            <person name="Castelle C.J."/>
            <person name="Probst A.J."/>
            <person name="Thomas B.C."/>
            <person name="Singh A."/>
            <person name="Wilkins M.J."/>
            <person name="Karaoz U."/>
            <person name="Brodie E.L."/>
            <person name="Williams K.H."/>
            <person name="Hubbard S.S."/>
            <person name="Banfield J.F."/>
        </authorList>
    </citation>
    <scope>NUCLEOTIDE SEQUENCE [LARGE SCALE GENOMIC DNA]</scope>
</reference>
<name>A0A1G2T7Z9_9BACT</name>
<keyword evidence="1" id="KW-1133">Transmembrane helix</keyword>
<gene>
    <name evidence="2" type="ORF">A2W58_00795</name>
</gene>
<proteinExistence type="predicted"/>
<evidence type="ECO:0000313" key="3">
    <source>
        <dbReference type="Proteomes" id="UP000179264"/>
    </source>
</evidence>
<organism evidence="2 3">
    <name type="scientific">Candidatus Zambryskibacteria bacterium RIFCSPHIGHO2_02_38_10.5</name>
    <dbReference type="NCBI Taxonomy" id="1802742"/>
    <lineage>
        <taxon>Bacteria</taxon>
        <taxon>Candidatus Zambryskiibacteriota</taxon>
    </lineage>
</organism>
<evidence type="ECO:0000313" key="2">
    <source>
        <dbReference type="EMBL" id="OHA93380.1"/>
    </source>
</evidence>
<dbReference type="Proteomes" id="UP000179264">
    <property type="component" value="Unassembled WGS sequence"/>
</dbReference>